<dbReference type="EMBL" id="FWZX01000001">
    <property type="protein sequence ID" value="SME92888.1"/>
    <property type="molecule type" value="Genomic_DNA"/>
</dbReference>
<evidence type="ECO:0000256" key="3">
    <source>
        <dbReference type="ARBA" id="ARBA00022827"/>
    </source>
</evidence>
<dbReference type="GO" id="GO:0016709">
    <property type="term" value="F:oxidoreductase activity, acting on paired donors, with incorporation or reduction of molecular oxygen, NAD(P)H as one donor, and incorporation of one atom of oxygen"/>
    <property type="evidence" value="ECO:0007669"/>
    <property type="project" value="UniProtKB-ARBA"/>
</dbReference>
<name>A0A1Y6BA42_9PROT</name>
<dbReference type="PANTHER" id="PTHR43004">
    <property type="entry name" value="TRK SYSTEM POTASSIUM UPTAKE PROTEIN"/>
    <property type="match status" value="1"/>
</dbReference>
<dbReference type="Pfam" id="PF01494">
    <property type="entry name" value="FAD_binding_3"/>
    <property type="match status" value="1"/>
</dbReference>
<dbReference type="GO" id="GO:0071949">
    <property type="term" value="F:FAD binding"/>
    <property type="evidence" value="ECO:0007669"/>
    <property type="project" value="InterPro"/>
</dbReference>
<feature type="domain" description="FAD-binding" evidence="4">
    <location>
        <begin position="27"/>
        <end position="361"/>
    </location>
</feature>
<keyword evidence="2" id="KW-0285">Flavoprotein</keyword>
<dbReference type="Proteomes" id="UP000192917">
    <property type="component" value="Unassembled WGS sequence"/>
</dbReference>
<comment type="cofactor">
    <cofactor evidence="1">
        <name>FAD</name>
        <dbReference type="ChEBI" id="CHEBI:57692"/>
    </cofactor>
</comment>
<proteinExistence type="predicted"/>
<keyword evidence="6" id="KW-1185">Reference proteome</keyword>
<dbReference type="STRING" id="560819.SAMN05428998_101540"/>
<dbReference type="SUPFAM" id="SSF51905">
    <property type="entry name" value="FAD/NAD(P)-binding domain"/>
    <property type="match status" value="1"/>
</dbReference>
<protein>
    <submittedName>
        <fullName evidence="5">3-(3-hydroxy-phenyl)propionate hydroxylase</fullName>
    </submittedName>
</protein>
<keyword evidence="3" id="KW-0274">FAD</keyword>
<evidence type="ECO:0000313" key="5">
    <source>
        <dbReference type="EMBL" id="SME92888.1"/>
    </source>
</evidence>
<dbReference type="InterPro" id="IPR002938">
    <property type="entry name" value="FAD-bd"/>
</dbReference>
<dbReference type="Gene3D" id="3.40.30.120">
    <property type="match status" value="1"/>
</dbReference>
<dbReference type="AlphaFoldDB" id="A0A1Y6BA42"/>
<evidence type="ECO:0000256" key="1">
    <source>
        <dbReference type="ARBA" id="ARBA00001974"/>
    </source>
</evidence>
<gene>
    <name evidence="5" type="ORF">SAMN05428998_101540</name>
</gene>
<evidence type="ECO:0000259" key="4">
    <source>
        <dbReference type="Pfam" id="PF01494"/>
    </source>
</evidence>
<dbReference type="PRINTS" id="PR00420">
    <property type="entry name" value="RNGMNOXGNASE"/>
</dbReference>
<evidence type="ECO:0000256" key="2">
    <source>
        <dbReference type="ARBA" id="ARBA00022630"/>
    </source>
</evidence>
<dbReference type="InterPro" id="IPR036188">
    <property type="entry name" value="FAD/NAD-bd_sf"/>
</dbReference>
<evidence type="ECO:0000313" key="6">
    <source>
        <dbReference type="Proteomes" id="UP000192917"/>
    </source>
</evidence>
<sequence length="570" mass="62621">MPKTYENPRFDYRRCADQQPGAVAHHPVVVVGAGLVGLTAAVDLATRGVPCLLLDDDDTVSFGSRAICFSKRSLEIADRLGVGGRFLEKGITWNRGKVFLKDREVYAFDLLPEPGHAYPAFVNLQQYYPEEWLVERARELGLTEIRWKNRVTEVVQEDARVRLTVETPDGPYAITCDWLLACDGARSQVRRCLGLEFKGQVFKDRFLIADVIMKADFPTERWFWFDPPFHPGQSVLLHRQADDVWRIDFQLGWDADPEAEKQPERVLSRLKAMLGERDFELEWVSVYTFQCRRLDRFRHGRILFLGDSAHQVSPFGARGGNGGMQDADNLCWKLAAVLEGTAPETLLDSYDDERVPAADDNILNSTRSTDFITPKNAASRAFRDAVLELSGQQAFARRLVNSGRLSLPWGNAGSPLSTPCDEPGGVALPPGAPCPGAPCPGAPCPDAPVERDGRPDWLLRQLGDGFVLLLALAPDTPLPASLAALAREVPAIRPLLIAPAPRDAGGLPLLVDGQGLAAARCGLVPGTALLFRPDQHLAARWPAFDAAAVRAARDRALGIVSDQERKAVAS</sequence>
<reference evidence="5 6" key="1">
    <citation type="submission" date="2017-04" db="EMBL/GenBank/DDBJ databases">
        <authorList>
            <person name="Afonso C.L."/>
            <person name="Miller P.J."/>
            <person name="Scott M.A."/>
            <person name="Spackman E."/>
            <person name="Goraichik I."/>
            <person name="Dimitrov K.M."/>
            <person name="Suarez D.L."/>
            <person name="Swayne D.E."/>
        </authorList>
    </citation>
    <scope>NUCLEOTIDE SEQUENCE [LARGE SCALE GENOMIC DNA]</scope>
    <source>
        <strain evidence="5 6">USBA 355</strain>
    </source>
</reference>
<dbReference type="RefSeq" id="WP_085120869.1">
    <property type="nucleotide sequence ID" value="NZ_FWZX01000001.1"/>
</dbReference>
<dbReference type="InterPro" id="IPR050641">
    <property type="entry name" value="RIFMO-like"/>
</dbReference>
<dbReference type="Gene3D" id="3.30.70.2450">
    <property type="match status" value="1"/>
</dbReference>
<dbReference type="Gene3D" id="3.50.50.60">
    <property type="entry name" value="FAD/NAD(P)-binding domain"/>
    <property type="match status" value="1"/>
</dbReference>
<accession>A0A1Y6BA42</accession>
<dbReference type="PANTHER" id="PTHR43004:SF19">
    <property type="entry name" value="BINDING MONOOXYGENASE, PUTATIVE (JCVI)-RELATED"/>
    <property type="match status" value="1"/>
</dbReference>
<organism evidence="5 6">
    <name type="scientific">Tistlia consotensis USBA 355</name>
    <dbReference type="NCBI Taxonomy" id="560819"/>
    <lineage>
        <taxon>Bacteria</taxon>
        <taxon>Pseudomonadati</taxon>
        <taxon>Pseudomonadota</taxon>
        <taxon>Alphaproteobacteria</taxon>
        <taxon>Rhodospirillales</taxon>
        <taxon>Rhodovibrionaceae</taxon>
        <taxon>Tistlia</taxon>
    </lineage>
</organism>
<dbReference type="NCBIfam" id="NF006002">
    <property type="entry name" value="PRK08132.1"/>
    <property type="match status" value="1"/>
</dbReference>